<keyword evidence="3" id="KW-0600">Photoreceptor protein</keyword>
<evidence type="ECO:0000256" key="6">
    <source>
        <dbReference type="ARBA" id="ARBA00022925"/>
    </source>
</evidence>
<organism evidence="13 14">
    <name type="scientific">Vanrija albida</name>
    <dbReference type="NCBI Taxonomy" id="181172"/>
    <lineage>
        <taxon>Eukaryota</taxon>
        <taxon>Fungi</taxon>
        <taxon>Dikarya</taxon>
        <taxon>Basidiomycota</taxon>
        <taxon>Agaricomycotina</taxon>
        <taxon>Tremellomycetes</taxon>
        <taxon>Trichosporonales</taxon>
        <taxon>Trichosporonaceae</taxon>
        <taxon>Vanrija</taxon>
    </lineage>
</organism>
<keyword evidence="7 12" id="KW-1133">Transmembrane helix</keyword>
<protein>
    <recommendedName>
        <fullName evidence="15">Opsin</fullName>
    </recommendedName>
</protein>
<comment type="similarity">
    <text evidence="2">Belongs to the archaeal/bacterial/fungal opsin family.</text>
</comment>
<feature type="region of interest" description="Disordered" evidence="11">
    <location>
        <begin position="1"/>
        <end position="21"/>
    </location>
</feature>
<comment type="subcellular location">
    <subcellularLocation>
        <location evidence="1">Membrane</location>
        <topology evidence="1">Multi-pass membrane protein</topology>
    </subcellularLocation>
</comment>
<feature type="transmembrane region" description="Helical" evidence="12">
    <location>
        <begin position="265"/>
        <end position="286"/>
    </location>
</feature>
<evidence type="ECO:0000256" key="12">
    <source>
        <dbReference type="SAM" id="Phobius"/>
    </source>
</evidence>
<dbReference type="PANTHER" id="PTHR28286:SF2">
    <property type="entry name" value="BACTERIORHODOPSIN _OPSIN, NOPA (EUROFUNG)"/>
    <property type="match status" value="1"/>
</dbReference>
<dbReference type="PANTHER" id="PTHR28286">
    <property type="match status" value="1"/>
</dbReference>
<reference evidence="13 14" key="1">
    <citation type="submission" date="2023-08" db="EMBL/GenBank/DDBJ databases">
        <title>Annotated Genome Sequence of Vanrija albida AlHP1.</title>
        <authorList>
            <person name="Herzog R."/>
        </authorList>
    </citation>
    <scope>NUCLEOTIDE SEQUENCE [LARGE SCALE GENOMIC DNA]</scope>
    <source>
        <strain evidence="13 14">AlHP1</strain>
    </source>
</reference>
<feature type="transmembrane region" description="Helical" evidence="12">
    <location>
        <begin position="71"/>
        <end position="92"/>
    </location>
</feature>
<dbReference type="Gene3D" id="1.20.1070.10">
    <property type="entry name" value="Rhodopsin 7-helix transmembrane proteins"/>
    <property type="match status" value="1"/>
</dbReference>
<accession>A0ABR3QFK5</accession>
<evidence type="ECO:0000313" key="13">
    <source>
        <dbReference type="EMBL" id="KAL1413489.1"/>
    </source>
</evidence>
<dbReference type="SMART" id="SM01021">
    <property type="entry name" value="Bac_rhodopsin"/>
    <property type="match status" value="1"/>
</dbReference>
<keyword evidence="5 12" id="KW-0812">Transmembrane</keyword>
<name>A0ABR3QFK5_9TREE</name>
<keyword evidence="14" id="KW-1185">Reference proteome</keyword>
<keyword evidence="6" id="KW-0681">Retinal protein</keyword>
<gene>
    <name evidence="13" type="ORF">Q8F55_001263</name>
</gene>
<evidence type="ECO:0000256" key="4">
    <source>
        <dbReference type="ARBA" id="ARBA00022606"/>
    </source>
</evidence>
<evidence type="ECO:0000256" key="8">
    <source>
        <dbReference type="ARBA" id="ARBA00022991"/>
    </source>
</evidence>
<evidence type="ECO:0008006" key="15">
    <source>
        <dbReference type="Google" id="ProtNLM"/>
    </source>
</evidence>
<evidence type="ECO:0000256" key="9">
    <source>
        <dbReference type="ARBA" id="ARBA00023136"/>
    </source>
</evidence>
<dbReference type="EMBL" id="JBBXJM010000001">
    <property type="protein sequence ID" value="KAL1413489.1"/>
    <property type="molecule type" value="Genomic_DNA"/>
</dbReference>
<keyword evidence="8" id="KW-0157">Chromophore</keyword>
<keyword evidence="4" id="KW-0716">Sensory transduction</keyword>
<proteinExistence type="inferred from homology"/>
<dbReference type="RefSeq" id="XP_069213433.1">
    <property type="nucleotide sequence ID" value="XM_069349889.1"/>
</dbReference>
<evidence type="ECO:0000313" key="14">
    <source>
        <dbReference type="Proteomes" id="UP001565368"/>
    </source>
</evidence>
<feature type="transmembrane region" description="Helical" evidence="12">
    <location>
        <begin position="44"/>
        <end position="64"/>
    </location>
</feature>
<feature type="transmembrane region" description="Helical" evidence="12">
    <location>
        <begin position="195"/>
        <end position="220"/>
    </location>
</feature>
<evidence type="ECO:0000256" key="11">
    <source>
        <dbReference type="SAM" id="MobiDB-lite"/>
    </source>
</evidence>
<comment type="caution">
    <text evidence="13">The sequence shown here is derived from an EMBL/GenBank/DDBJ whole genome shotgun (WGS) entry which is preliminary data.</text>
</comment>
<evidence type="ECO:0000256" key="2">
    <source>
        <dbReference type="ARBA" id="ARBA00008130"/>
    </source>
</evidence>
<feature type="transmembrane region" description="Helical" evidence="12">
    <location>
        <begin position="232"/>
        <end position="253"/>
    </location>
</feature>
<dbReference type="InterPro" id="IPR001425">
    <property type="entry name" value="Arc/bac/fun_rhodopsins"/>
</dbReference>
<evidence type="ECO:0000256" key="3">
    <source>
        <dbReference type="ARBA" id="ARBA00022543"/>
    </source>
</evidence>
<evidence type="ECO:0000256" key="7">
    <source>
        <dbReference type="ARBA" id="ARBA00022989"/>
    </source>
</evidence>
<keyword evidence="10" id="KW-0675">Receptor</keyword>
<dbReference type="Proteomes" id="UP001565368">
    <property type="component" value="Unassembled WGS sequence"/>
</dbReference>
<dbReference type="SUPFAM" id="SSF81321">
    <property type="entry name" value="Family A G protein-coupled receptor-like"/>
    <property type="match status" value="1"/>
</dbReference>
<evidence type="ECO:0000256" key="5">
    <source>
        <dbReference type="ARBA" id="ARBA00022692"/>
    </source>
</evidence>
<evidence type="ECO:0000256" key="10">
    <source>
        <dbReference type="ARBA" id="ARBA00023170"/>
    </source>
</evidence>
<feature type="transmembrane region" description="Helical" evidence="12">
    <location>
        <begin position="161"/>
        <end position="183"/>
    </location>
</feature>
<keyword evidence="9 12" id="KW-0472">Membrane</keyword>
<sequence length="317" mass="34094">MFGDPVITVDPPGGGRPAPTATYPAPTTIPTHFVFDHATHKAEIALWVYFGVFAGGLVGVAVLASRVERRFRIFHTLSSLALAAVTVTYFALATGLGSTPHRHGPHAVAAAFKPHHPGDPHGPPAIDFIIRQVFWGAESVRLVSTPLLVTQLALLSGIAPLAALAAITYDVLAASAALITSTFPGHFKGRVRGPWAGWFAFTNIWVVALFVTLFIPGVNATRNRTRSVKGQYYLLTVLLFVGYIVQGVIFTLGNGLNILSVDAEIIAAGLVDVTTYLGFTYFLLLVHVHGEDDSWEFPAWFVEHRVGIHLEGEPEAA</sequence>
<dbReference type="GeneID" id="95982306"/>
<evidence type="ECO:0000256" key="1">
    <source>
        <dbReference type="ARBA" id="ARBA00004141"/>
    </source>
</evidence>